<name>A0A7W2I653_9BURK</name>
<dbReference type="Pfam" id="PF00593">
    <property type="entry name" value="TonB_dep_Rec_b-barrel"/>
    <property type="match status" value="1"/>
</dbReference>
<evidence type="ECO:0000256" key="4">
    <source>
        <dbReference type="ARBA" id="ARBA00022452"/>
    </source>
</evidence>
<keyword evidence="10 11" id="KW-0998">Cell outer membrane</keyword>
<feature type="chain" id="PRO_5031138523" evidence="14">
    <location>
        <begin position="25"/>
        <end position="609"/>
    </location>
</feature>
<evidence type="ECO:0000256" key="2">
    <source>
        <dbReference type="ARBA" id="ARBA00009810"/>
    </source>
</evidence>
<dbReference type="GO" id="GO:0015344">
    <property type="term" value="F:siderophore uptake transmembrane transporter activity"/>
    <property type="evidence" value="ECO:0007669"/>
    <property type="project" value="TreeGrafter"/>
</dbReference>
<dbReference type="RefSeq" id="WP_182215704.1">
    <property type="nucleotide sequence ID" value="NZ_JACEZS010000004.1"/>
</dbReference>
<keyword evidence="18" id="KW-1185">Reference proteome</keyword>
<feature type="compositionally biased region" description="Polar residues" evidence="13">
    <location>
        <begin position="494"/>
        <end position="507"/>
    </location>
</feature>
<keyword evidence="6 14" id="KW-0732">Signal</keyword>
<dbReference type="InterPro" id="IPR000531">
    <property type="entry name" value="Beta-barrel_TonB"/>
</dbReference>
<evidence type="ECO:0000256" key="13">
    <source>
        <dbReference type="SAM" id="MobiDB-lite"/>
    </source>
</evidence>
<evidence type="ECO:0000256" key="1">
    <source>
        <dbReference type="ARBA" id="ARBA00004571"/>
    </source>
</evidence>
<evidence type="ECO:0000256" key="14">
    <source>
        <dbReference type="SAM" id="SignalP"/>
    </source>
</evidence>
<keyword evidence="5 11" id="KW-0812">Transmembrane</keyword>
<dbReference type="Gene3D" id="2.170.130.10">
    <property type="entry name" value="TonB-dependent receptor, plug domain"/>
    <property type="match status" value="1"/>
</dbReference>
<accession>A0A7W2I653</accession>
<dbReference type="SUPFAM" id="SSF56935">
    <property type="entry name" value="Porins"/>
    <property type="match status" value="1"/>
</dbReference>
<sequence>MPLPRSLPYLLLAPCAVLCASAHAGEDASVQQVQIHAALAEQRQRDTTATTTIDHDALLRRGDHALTDALKRVPGLSVETIPGQGNTIRLRGLGQGYTQVLLNGAPLPAGFSLDALDPELVERVDILRGATAELSNQAIAGTINVVLKKSATRDRRDLNAGIARQRGRDSPSAALQLAGRDGALSWSAAATLTRTRTSAPDTIEDGRTDGAQRATVLRRTAETELQDDDTLAATPRLNWRLAGGDTLAWQSYLTWRRIAHRHGTSEQALLGPPSDFPDSVARYHASQRVLRSDLAWLHRLDDDATLELKLGASSSRRDAMFRYDGYLRDDDGALAPRPAASHVVASGPAETTVTSAGAWRHPVSASHALAVGWDGSAGTRTEYRTETLVDSAGLARPGGDQTYRATVRRLAVYAQDEWTISPRWSLYAGLRRERLDSDSATAGLAPLTSGAAVWSPSLQSRYQFGGKDVLRAALSRSYKAPTLAQLVPRRYTTDNDNQPTNPDTQGNPALRPELAWGLDAACEHYLDGDALLSAGIYLRRIRDVITEQLFQSGGAWIAPPRQQRQRQRARRGAGSGAAARVPVAGRARCAPACQRRAQLVGRAAGAGAR</sequence>
<keyword evidence="9 17" id="KW-0675">Receptor</keyword>
<evidence type="ECO:0000256" key="7">
    <source>
        <dbReference type="ARBA" id="ARBA00023077"/>
    </source>
</evidence>
<evidence type="ECO:0000256" key="10">
    <source>
        <dbReference type="ARBA" id="ARBA00023237"/>
    </source>
</evidence>
<evidence type="ECO:0000256" key="11">
    <source>
        <dbReference type="PROSITE-ProRule" id="PRU01360"/>
    </source>
</evidence>
<dbReference type="InterPro" id="IPR039426">
    <property type="entry name" value="TonB-dep_rcpt-like"/>
</dbReference>
<evidence type="ECO:0000256" key="9">
    <source>
        <dbReference type="ARBA" id="ARBA00023170"/>
    </source>
</evidence>
<feature type="domain" description="TonB-dependent receptor plug" evidence="16">
    <location>
        <begin position="44"/>
        <end position="142"/>
    </location>
</feature>
<dbReference type="GO" id="GO:0009279">
    <property type="term" value="C:cell outer membrane"/>
    <property type="evidence" value="ECO:0007669"/>
    <property type="project" value="UniProtKB-SubCell"/>
</dbReference>
<dbReference type="Pfam" id="PF07715">
    <property type="entry name" value="Plug"/>
    <property type="match status" value="1"/>
</dbReference>
<dbReference type="InterPro" id="IPR037066">
    <property type="entry name" value="Plug_dom_sf"/>
</dbReference>
<evidence type="ECO:0000256" key="3">
    <source>
        <dbReference type="ARBA" id="ARBA00022448"/>
    </source>
</evidence>
<evidence type="ECO:0000256" key="8">
    <source>
        <dbReference type="ARBA" id="ARBA00023136"/>
    </source>
</evidence>
<dbReference type="Proteomes" id="UP000566711">
    <property type="component" value="Unassembled WGS sequence"/>
</dbReference>
<keyword evidence="4 11" id="KW-1134">Transmembrane beta strand</keyword>
<protein>
    <submittedName>
        <fullName evidence="17">TonB-dependent receptor</fullName>
    </submittedName>
</protein>
<gene>
    <name evidence="17" type="ORF">H3H36_07140</name>
</gene>
<evidence type="ECO:0000259" key="15">
    <source>
        <dbReference type="Pfam" id="PF00593"/>
    </source>
</evidence>
<evidence type="ECO:0000313" key="18">
    <source>
        <dbReference type="Proteomes" id="UP000566711"/>
    </source>
</evidence>
<keyword evidence="3 11" id="KW-0813">Transport</keyword>
<feature type="signal peptide" evidence="14">
    <location>
        <begin position="1"/>
        <end position="24"/>
    </location>
</feature>
<comment type="subcellular location">
    <subcellularLocation>
        <location evidence="1 11">Cell outer membrane</location>
        <topology evidence="1 11">Multi-pass membrane protein</topology>
    </subcellularLocation>
</comment>
<comment type="similarity">
    <text evidence="2 11 12">Belongs to the TonB-dependent receptor family.</text>
</comment>
<dbReference type="InterPro" id="IPR012910">
    <property type="entry name" value="Plug_dom"/>
</dbReference>
<feature type="region of interest" description="Disordered" evidence="13">
    <location>
        <begin position="559"/>
        <end position="581"/>
    </location>
</feature>
<evidence type="ECO:0000256" key="5">
    <source>
        <dbReference type="ARBA" id="ARBA00022692"/>
    </source>
</evidence>
<keyword evidence="8 11" id="KW-0472">Membrane</keyword>
<keyword evidence="7 12" id="KW-0798">TonB box</keyword>
<proteinExistence type="inferred from homology"/>
<dbReference type="AlphaFoldDB" id="A0A7W2I653"/>
<dbReference type="Gene3D" id="2.40.170.20">
    <property type="entry name" value="TonB-dependent receptor, beta-barrel domain"/>
    <property type="match status" value="1"/>
</dbReference>
<evidence type="ECO:0000256" key="6">
    <source>
        <dbReference type="ARBA" id="ARBA00022729"/>
    </source>
</evidence>
<comment type="caution">
    <text evidence="17">The sequence shown here is derived from an EMBL/GenBank/DDBJ whole genome shotgun (WGS) entry which is preliminary data.</text>
</comment>
<dbReference type="PANTHER" id="PTHR30069">
    <property type="entry name" value="TONB-DEPENDENT OUTER MEMBRANE RECEPTOR"/>
    <property type="match status" value="1"/>
</dbReference>
<evidence type="ECO:0000256" key="12">
    <source>
        <dbReference type="RuleBase" id="RU003357"/>
    </source>
</evidence>
<dbReference type="PANTHER" id="PTHR30069:SF29">
    <property type="entry name" value="HEMOGLOBIN AND HEMOGLOBIN-HAPTOGLOBIN-BINDING PROTEIN 1-RELATED"/>
    <property type="match status" value="1"/>
</dbReference>
<dbReference type="PROSITE" id="PS52016">
    <property type="entry name" value="TONB_DEPENDENT_REC_3"/>
    <property type="match status" value="1"/>
</dbReference>
<dbReference type="InterPro" id="IPR036942">
    <property type="entry name" value="Beta-barrel_TonB_sf"/>
</dbReference>
<reference evidence="17 18" key="1">
    <citation type="submission" date="2020-07" db="EMBL/GenBank/DDBJ databases">
        <title>Novel species isolated from subtropical streams in China.</title>
        <authorList>
            <person name="Lu H."/>
        </authorList>
    </citation>
    <scope>NUCLEOTIDE SEQUENCE [LARGE SCALE GENOMIC DNA]</scope>
    <source>
        <strain evidence="17 18">FT3S</strain>
    </source>
</reference>
<feature type="region of interest" description="Disordered" evidence="13">
    <location>
        <begin position="489"/>
        <end position="509"/>
    </location>
</feature>
<dbReference type="EMBL" id="JACEZS010000004">
    <property type="protein sequence ID" value="MBA5605136.1"/>
    <property type="molecule type" value="Genomic_DNA"/>
</dbReference>
<dbReference type="GO" id="GO:0044718">
    <property type="term" value="P:siderophore transmembrane transport"/>
    <property type="evidence" value="ECO:0007669"/>
    <property type="project" value="TreeGrafter"/>
</dbReference>
<feature type="domain" description="TonB-dependent receptor-like beta-barrel" evidence="15">
    <location>
        <begin position="285"/>
        <end position="553"/>
    </location>
</feature>
<evidence type="ECO:0000313" key="17">
    <source>
        <dbReference type="EMBL" id="MBA5605136.1"/>
    </source>
</evidence>
<evidence type="ECO:0000259" key="16">
    <source>
        <dbReference type="Pfam" id="PF07715"/>
    </source>
</evidence>
<organism evidence="17 18">
    <name type="scientific">Rugamonas fusca</name>
    <dbReference type="NCBI Taxonomy" id="2758568"/>
    <lineage>
        <taxon>Bacteria</taxon>
        <taxon>Pseudomonadati</taxon>
        <taxon>Pseudomonadota</taxon>
        <taxon>Betaproteobacteria</taxon>
        <taxon>Burkholderiales</taxon>
        <taxon>Oxalobacteraceae</taxon>
        <taxon>Telluria group</taxon>
        <taxon>Rugamonas</taxon>
    </lineage>
</organism>